<dbReference type="EMBL" id="JABSTR010000005">
    <property type="protein sequence ID" value="KAH9371519.1"/>
    <property type="molecule type" value="Genomic_DNA"/>
</dbReference>
<dbReference type="Proteomes" id="UP000821853">
    <property type="component" value="Chromosome 3"/>
</dbReference>
<dbReference type="OMA" id="NGPRCKR"/>
<proteinExistence type="predicted"/>
<evidence type="ECO:0000313" key="2">
    <source>
        <dbReference type="Proteomes" id="UP000821853"/>
    </source>
</evidence>
<dbReference type="AlphaFoldDB" id="A0A9J6G9K1"/>
<gene>
    <name evidence="1" type="ORF">HPB48_017498</name>
</gene>
<dbReference type="VEuPathDB" id="VectorBase:HLOH_043515"/>
<organism evidence="1 2">
    <name type="scientific">Haemaphysalis longicornis</name>
    <name type="common">Bush tick</name>
    <dbReference type="NCBI Taxonomy" id="44386"/>
    <lineage>
        <taxon>Eukaryota</taxon>
        <taxon>Metazoa</taxon>
        <taxon>Ecdysozoa</taxon>
        <taxon>Arthropoda</taxon>
        <taxon>Chelicerata</taxon>
        <taxon>Arachnida</taxon>
        <taxon>Acari</taxon>
        <taxon>Parasitiformes</taxon>
        <taxon>Ixodida</taxon>
        <taxon>Ixodoidea</taxon>
        <taxon>Ixodidae</taxon>
        <taxon>Haemaphysalinae</taxon>
        <taxon>Haemaphysalis</taxon>
    </lineage>
</organism>
<name>A0A9J6G9K1_HAELO</name>
<protein>
    <recommendedName>
        <fullName evidence="3">Pancreatic trypsin inhibitor</fullName>
    </recommendedName>
</protein>
<evidence type="ECO:0000313" key="1">
    <source>
        <dbReference type="EMBL" id="KAH9371519.1"/>
    </source>
</evidence>
<reference evidence="1 2" key="1">
    <citation type="journal article" date="2020" name="Cell">
        <title>Large-Scale Comparative Analyses of Tick Genomes Elucidate Their Genetic Diversity and Vector Capacities.</title>
        <authorList>
            <consortium name="Tick Genome and Microbiome Consortium (TIGMIC)"/>
            <person name="Jia N."/>
            <person name="Wang J."/>
            <person name="Shi W."/>
            <person name="Du L."/>
            <person name="Sun Y."/>
            <person name="Zhan W."/>
            <person name="Jiang J.F."/>
            <person name="Wang Q."/>
            <person name="Zhang B."/>
            <person name="Ji P."/>
            <person name="Bell-Sakyi L."/>
            <person name="Cui X.M."/>
            <person name="Yuan T.T."/>
            <person name="Jiang B.G."/>
            <person name="Yang W.F."/>
            <person name="Lam T.T."/>
            <person name="Chang Q.C."/>
            <person name="Ding S.J."/>
            <person name="Wang X.J."/>
            <person name="Zhu J.G."/>
            <person name="Ruan X.D."/>
            <person name="Zhao L."/>
            <person name="Wei J.T."/>
            <person name="Ye R.Z."/>
            <person name="Que T.C."/>
            <person name="Du C.H."/>
            <person name="Zhou Y.H."/>
            <person name="Cheng J.X."/>
            <person name="Dai P.F."/>
            <person name="Guo W.B."/>
            <person name="Han X.H."/>
            <person name="Huang E.J."/>
            <person name="Li L.F."/>
            <person name="Wei W."/>
            <person name="Gao Y.C."/>
            <person name="Liu J.Z."/>
            <person name="Shao H.Z."/>
            <person name="Wang X."/>
            <person name="Wang C.C."/>
            <person name="Yang T.C."/>
            <person name="Huo Q.B."/>
            <person name="Li W."/>
            <person name="Chen H.Y."/>
            <person name="Chen S.E."/>
            <person name="Zhou L.G."/>
            <person name="Ni X.B."/>
            <person name="Tian J.H."/>
            <person name="Sheng Y."/>
            <person name="Liu T."/>
            <person name="Pan Y.S."/>
            <person name="Xia L.Y."/>
            <person name="Li J."/>
            <person name="Zhao F."/>
            <person name="Cao W.C."/>
        </authorList>
    </citation>
    <scope>NUCLEOTIDE SEQUENCE [LARGE SCALE GENOMIC DNA]</scope>
    <source>
        <strain evidence="1">HaeL-2018</strain>
    </source>
</reference>
<dbReference type="OrthoDB" id="6483258at2759"/>
<sequence length="99" mass="10884">MGKCPANRTLMFATFADCLESCVKRRDGHLRCDPPSSAGFQGSACLVRELRYPFFAYNVGGSIRCLSASLAGFKNHRCLVGINRFATKAACERSCIRMP</sequence>
<accession>A0A9J6G9K1</accession>
<comment type="caution">
    <text evidence="1">The sequence shown here is derived from an EMBL/GenBank/DDBJ whole genome shotgun (WGS) entry which is preliminary data.</text>
</comment>
<evidence type="ECO:0008006" key="3">
    <source>
        <dbReference type="Google" id="ProtNLM"/>
    </source>
</evidence>
<keyword evidence="2" id="KW-1185">Reference proteome</keyword>